<protein>
    <submittedName>
        <fullName evidence="1">GNAT family N-acetyltransferase</fullName>
    </submittedName>
</protein>
<evidence type="ECO:0000313" key="1">
    <source>
        <dbReference type="EMBL" id="TKY92450.1"/>
    </source>
</evidence>
<organism evidence="1 2">
    <name type="scientific">Candidatus Methanomarinus sp</name>
    <dbReference type="NCBI Taxonomy" id="3386244"/>
    <lineage>
        <taxon>Archaea</taxon>
        <taxon>Methanobacteriati</taxon>
        <taxon>Methanobacteriota</taxon>
        <taxon>Stenosarchaea group</taxon>
        <taxon>Methanomicrobia</taxon>
        <taxon>Methanosarcinales</taxon>
        <taxon>ANME-2 cluster</taxon>
        <taxon>Candidatus Methanocomedenaceae</taxon>
        <taxon>Candidatus Methanomarinus</taxon>
    </lineage>
</organism>
<gene>
    <name evidence="1" type="ORF">C5S46_00560</name>
</gene>
<evidence type="ECO:0000313" key="2">
    <source>
        <dbReference type="Proteomes" id="UP000315423"/>
    </source>
</evidence>
<name>A0AC61SDD8_9EURY</name>
<sequence>MAVVILSAGKADIPQIKKVLTQYLLETELAKSNIDLFIVAEYNKKIIGCACLDNSSDVLELRSIAVLPGWKNKGVGRKLVNTLRSRARGMSDRLYVRTTASGFFSKMGFIELNNSYKPNIWQDCACCDKLKICKQVPMVLELR</sequence>
<dbReference type="Proteomes" id="UP000315423">
    <property type="component" value="Unassembled WGS sequence"/>
</dbReference>
<dbReference type="EMBL" id="QYBA01000016">
    <property type="protein sequence ID" value="TKY92450.1"/>
    <property type="molecule type" value="Genomic_DNA"/>
</dbReference>
<comment type="caution">
    <text evidence="1">The sequence shown here is derived from an EMBL/GenBank/DDBJ whole genome shotgun (WGS) entry which is preliminary data.</text>
</comment>
<proteinExistence type="predicted"/>
<accession>A0AC61SDD8</accession>
<reference evidence="1" key="1">
    <citation type="submission" date="2018-09" db="EMBL/GenBank/DDBJ databases">
        <title>A genomic encyclopedia of anaerobic methanotrophic archaea.</title>
        <authorList>
            <person name="Skennerton C.T."/>
            <person name="Chadwick G.L."/>
            <person name="Laso-Perez R."/>
            <person name="Leu A.O."/>
            <person name="Speth D.R."/>
            <person name="Yu H."/>
            <person name="Morgan-Lang C."/>
            <person name="Hatzenpichler R."/>
            <person name="Goudeau D."/>
            <person name="Malmstrom R."/>
            <person name="Woyke T."/>
            <person name="Hallam S."/>
            <person name="Tyson G.W."/>
            <person name="Wegener G."/>
            <person name="Boetius A."/>
            <person name="Orphan V.J."/>
        </authorList>
    </citation>
    <scope>NUCLEOTIDE SEQUENCE</scope>
    <source>
        <strain evidence="1">CONS3730D10UFb2</strain>
    </source>
</reference>